<protein>
    <recommendedName>
        <fullName evidence="2">ribonuclease H</fullName>
        <ecNumber evidence="2">3.1.26.4</ecNumber>
    </recommendedName>
</protein>
<feature type="domain" description="Peptidase A2" evidence="10">
    <location>
        <begin position="156"/>
        <end position="226"/>
    </location>
</feature>
<evidence type="ECO:0000256" key="7">
    <source>
        <dbReference type="ARBA" id="ARBA00022801"/>
    </source>
</evidence>
<dbReference type="EMBL" id="JAUNZN010000032">
    <property type="protein sequence ID" value="KAK4807171.1"/>
    <property type="molecule type" value="Genomic_DNA"/>
</dbReference>
<dbReference type="Gene3D" id="3.30.70.270">
    <property type="match status" value="1"/>
</dbReference>
<evidence type="ECO:0000256" key="2">
    <source>
        <dbReference type="ARBA" id="ARBA00012180"/>
    </source>
</evidence>
<evidence type="ECO:0000256" key="1">
    <source>
        <dbReference type="ARBA" id="ARBA00010879"/>
    </source>
</evidence>
<dbReference type="EC" id="3.1.26.4" evidence="2"/>
<dbReference type="Pfam" id="PF00078">
    <property type="entry name" value="RVT_1"/>
    <property type="match status" value="1"/>
</dbReference>
<accession>A0AAN7N9H9</accession>
<dbReference type="SUPFAM" id="SSF50630">
    <property type="entry name" value="Acid proteases"/>
    <property type="match status" value="1"/>
</dbReference>
<dbReference type="PANTHER" id="PTHR33064">
    <property type="entry name" value="POL PROTEIN"/>
    <property type="match status" value="1"/>
</dbReference>
<dbReference type="InterPro" id="IPR000477">
    <property type="entry name" value="RT_dom"/>
</dbReference>
<evidence type="ECO:0000259" key="11">
    <source>
        <dbReference type="PROSITE" id="PS50994"/>
    </source>
</evidence>
<dbReference type="Proteomes" id="UP001333110">
    <property type="component" value="Unassembled WGS sequence"/>
</dbReference>
<dbReference type="PROSITE" id="PS50994">
    <property type="entry name" value="INTEGRASE"/>
    <property type="match status" value="1"/>
</dbReference>
<dbReference type="InterPro" id="IPR043502">
    <property type="entry name" value="DNA/RNA_pol_sf"/>
</dbReference>
<organism evidence="12 13">
    <name type="scientific">Mycteria americana</name>
    <name type="common">Wood stork</name>
    <dbReference type="NCBI Taxonomy" id="33587"/>
    <lineage>
        <taxon>Eukaryota</taxon>
        <taxon>Metazoa</taxon>
        <taxon>Chordata</taxon>
        <taxon>Craniata</taxon>
        <taxon>Vertebrata</taxon>
        <taxon>Euteleostomi</taxon>
        <taxon>Archelosauria</taxon>
        <taxon>Archosauria</taxon>
        <taxon>Dinosauria</taxon>
        <taxon>Saurischia</taxon>
        <taxon>Theropoda</taxon>
        <taxon>Coelurosauria</taxon>
        <taxon>Aves</taxon>
        <taxon>Neognathae</taxon>
        <taxon>Neoaves</taxon>
        <taxon>Aequornithes</taxon>
        <taxon>Ciconiiformes</taxon>
        <taxon>Ciconiidae</taxon>
        <taxon>Mycteria</taxon>
    </lineage>
</organism>
<keyword evidence="8" id="KW-0695">RNA-directed DNA polymerase</keyword>
<dbReference type="Gene3D" id="3.10.10.10">
    <property type="entry name" value="HIV Type 1 Reverse Transcriptase, subunit A, domain 1"/>
    <property type="match status" value="1"/>
</dbReference>
<keyword evidence="9" id="KW-0175">Coiled coil</keyword>
<evidence type="ECO:0000256" key="9">
    <source>
        <dbReference type="SAM" id="Coils"/>
    </source>
</evidence>
<dbReference type="PROSITE" id="PS00141">
    <property type="entry name" value="ASP_PROTEASE"/>
    <property type="match status" value="1"/>
</dbReference>
<dbReference type="GO" id="GO:0003964">
    <property type="term" value="F:RNA-directed DNA polymerase activity"/>
    <property type="evidence" value="ECO:0007669"/>
    <property type="project" value="UniProtKB-KW"/>
</dbReference>
<dbReference type="AlphaFoldDB" id="A0AAN7N9H9"/>
<dbReference type="InterPro" id="IPR001969">
    <property type="entry name" value="Aspartic_peptidase_AS"/>
</dbReference>
<dbReference type="InterPro" id="IPR036397">
    <property type="entry name" value="RNaseH_sf"/>
</dbReference>
<keyword evidence="7" id="KW-0378">Hydrolase</keyword>
<evidence type="ECO:0000256" key="4">
    <source>
        <dbReference type="ARBA" id="ARBA00022695"/>
    </source>
</evidence>
<evidence type="ECO:0000313" key="12">
    <source>
        <dbReference type="EMBL" id="KAK4807171.1"/>
    </source>
</evidence>
<keyword evidence="3" id="KW-0808">Transferase</keyword>
<evidence type="ECO:0000313" key="13">
    <source>
        <dbReference type="Proteomes" id="UP001333110"/>
    </source>
</evidence>
<dbReference type="Gene3D" id="2.40.70.10">
    <property type="entry name" value="Acid Proteases"/>
    <property type="match status" value="1"/>
</dbReference>
<dbReference type="GO" id="GO:0015074">
    <property type="term" value="P:DNA integration"/>
    <property type="evidence" value="ECO:0007669"/>
    <property type="project" value="InterPro"/>
</dbReference>
<dbReference type="SUPFAM" id="SSF56672">
    <property type="entry name" value="DNA/RNA polymerases"/>
    <property type="match status" value="1"/>
</dbReference>
<dbReference type="GO" id="GO:0004190">
    <property type="term" value="F:aspartic-type endopeptidase activity"/>
    <property type="evidence" value="ECO:0007669"/>
    <property type="project" value="InterPro"/>
</dbReference>
<dbReference type="GO" id="GO:0003676">
    <property type="term" value="F:nucleic acid binding"/>
    <property type="evidence" value="ECO:0007669"/>
    <property type="project" value="InterPro"/>
</dbReference>
<dbReference type="SUPFAM" id="SSF53098">
    <property type="entry name" value="Ribonuclease H-like"/>
    <property type="match status" value="1"/>
</dbReference>
<dbReference type="PROSITE" id="PS50175">
    <property type="entry name" value="ASP_PROT_RETROV"/>
    <property type="match status" value="1"/>
</dbReference>
<dbReference type="InterPro" id="IPR051320">
    <property type="entry name" value="Viral_Replic_Matur_Polypro"/>
</dbReference>
<name>A0AAN7N9H9_MYCAM</name>
<dbReference type="InterPro" id="IPR001584">
    <property type="entry name" value="Integrase_cat-core"/>
</dbReference>
<evidence type="ECO:0000256" key="6">
    <source>
        <dbReference type="ARBA" id="ARBA00022759"/>
    </source>
</evidence>
<comment type="caution">
    <text evidence="12">The sequence shown here is derived from an EMBL/GenBank/DDBJ whole genome shotgun (WGS) entry which is preliminary data.</text>
</comment>
<feature type="domain" description="Integrase catalytic" evidence="11">
    <location>
        <begin position="469"/>
        <end position="606"/>
    </location>
</feature>
<dbReference type="InterPro" id="IPR021109">
    <property type="entry name" value="Peptidase_aspartic_dom_sf"/>
</dbReference>
<keyword evidence="6" id="KW-0255">Endonuclease</keyword>
<evidence type="ECO:0000256" key="5">
    <source>
        <dbReference type="ARBA" id="ARBA00022722"/>
    </source>
</evidence>
<comment type="similarity">
    <text evidence="1">Belongs to the beta type-B retroviral polymerase family. HERV class-II K(HML-2) pol subfamily.</text>
</comment>
<feature type="coiled-coil region" evidence="9">
    <location>
        <begin position="76"/>
        <end position="103"/>
    </location>
</feature>
<dbReference type="Pfam" id="PF00665">
    <property type="entry name" value="rve"/>
    <property type="match status" value="1"/>
</dbReference>
<dbReference type="InterPro" id="IPR001995">
    <property type="entry name" value="Peptidase_A2_cat"/>
</dbReference>
<evidence type="ECO:0000256" key="8">
    <source>
        <dbReference type="ARBA" id="ARBA00022918"/>
    </source>
</evidence>
<dbReference type="InterPro" id="IPR043128">
    <property type="entry name" value="Rev_trsase/Diguanyl_cyclase"/>
</dbReference>
<dbReference type="GO" id="GO:0006508">
    <property type="term" value="P:proteolysis"/>
    <property type="evidence" value="ECO:0007669"/>
    <property type="project" value="InterPro"/>
</dbReference>
<keyword evidence="5" id="KW-0540">Nuclease</keyword>
<keyword evidence="4" id="KW-0548">Nucleotidyltransferase</keyword>
<keyword evidence="13" id="KW-1185">Reference proteome</keyword>
<evidence type="ECO:0000259" key="10">
    <source>
        <dbReference type="PROSITE" id="PS50175"/>
    </source>
</evidence>
<sequence>MPWLAKKSGTGEAMMVTPHIPGWPSTGCWTPMATFLATWAPPEVWPEIDDGAVVTPQTIETAMRGLPWKAASDSSHKALDHEVVALQSKMRELEKEVGTLQDAKVITQEVITTQAEWCHGLQDTVEWLIAHIANKWGGASERASGCMWWSGGILHVLALVDTGAEVTVLHSNINNKEATSQICGLGGNLTPALQAKVTLTIGNAMPFTTTTVLIAPIKEYSLGIDVLAGRTVETLNGCFCFGTLQAGFAIRSITVLRGFPKWDPVVLPVPTKVEEITQTIQALQQVGIVKETMTAFNNPIWPVRKPDGTWRMTVDYRELTKVTPPLAVTVPDMKKISKNLQPWKVVIDLANAFFLIAIASESQDQFAFTWQQKQYTFQVLPQGYKHMIAADVALWSGTITVYHYIDDLLIMAESQQEIETAAELVKIREIPNKVQQTVQRFPVPTTVKQLQAFLGLLGYWRTFIPHLAVLMRPLQKLTKKVDYTGPLPPSRGWRYVFTAADTVSGLFFAKPTKYANQHSTTEALEQLIHHYRPPHQIQSDQGTHLSGHNVQDRAQGLGVDWIFHIAYHPQANGLIERMNEMLKEQFKKLTSTKTLQHWSSHLTKAVGSACFVVLYYKHMPWIHFREINMCCFGDPPVGKESFGCVVANCFYQLLDDESDPFHILCDTE</sequence>
<reference evidence="12 13" key="1">
    <citation type="journal article" date="2023" name="J. Hered.">
        <title>Chromosome-level genome of the wood stork (Mycteria americana) provides insight into avian chromosome evolution.</title>
        <authorList>
            <person name="Flamio R. Jr."/>
            <person name="Ramstad K.M."/>
        </authorList>
    </citation>
    <scope>NUCLEOTIDE SEQUENCE [LARGE SCALE GENOMIC DNA]</scope>
    <source>
        <strain evidence="12">JAX WOST 10</strain>
    </source>
</reference>
<evidence type="ECO:0000256" key="3">
    <source>
        <dbReference type="ARBA" id="ARBA00022679"/>
    </source>
</evidence>
<dbReference type="InterPro" id="IPR012337">
    <property type="entry name" value="RNaseH-like_sf"/>
</dbReference>
<dbReference type="GO" id="GO:0004523">
    <property type="term" value="F:RNA-DNA hybrid ribonuclease activity"/>
    <property type="evidence" value="ECO:0007669"/>
    <property type="project" value="UniProtKB-EC"/>
</dbReference>
<dbReference type="Gene3D" id="3.30.420.10">
    <property type="entry name" value="Ribonuclease H-like superfamily/Ribonuclease H"/>
    <property type="match status" value="1"/>
</dbReference>
<proteinExistence type="inferred from homology"/>
<dbReference type="PANTHER" id="PTHR33064:SF29">
    <property type="entry name" value="PEPTIDASE A2 DOMAIN-CONTAINING PROTEIN-RELATED"/>
    <property type="match status" value="1"/>
</dbReference>
<gene>
    <name evidence="12" type="ORF">QYF61_024291</name>
</gene>